<evidence type="ECO:0000313" key="9">
    <source>
        <dbReference type="RefSeq" id="XP_015870343.2"/>
    </source>
</evidence>
<dbReference type="SMART" id="SM01019">
    <property type="entry name" value="B3"/>
    <property type="match status" value="2"/>
</dbReference>
<name>A0A6P3Z0Y2_ZIZJJ</name>
<organism evidence="8 9">
    <name type="scientific">Ziziphus jujuba</name>
    <name type="common">Chinese jujube</name>
    <name type="synonym">Ziziphus sativa</name>
    <dbReference type="NCBI Taxonomy" id="326968"/>
    <lineage>
        <taxon>Eukaryota</taxon>
        <taxon>Viridiplantae</taxon>
        <taxon>Streptophyta</taxon>
        <taxon>Embryophyta</taxon>
        <taxon>Tracheophyta</taxon>
        <taxon>Spermatophyta</taxon>
        <taxon>Magnoliopsida</taxon>
        <taxon>eudicotyledons</taxon>
        <taxon>Gunneridae</taxon>
        <taxon>Pentapetalae</taxon>
        <taxon>rosids</taxon>
        <taxon>fabids</taxon>
        <taxon>Rosales</taxon>
        <taxon>Rhamnaceae</taxon>
        <taxon>Paliureae</taxon>
        <taxon>Ziziphus</taxon>
    </lineage>
</organism>
<dbReference type="KEGG" id="zju:107407564"/>
<dbReference type="Gene3D" id="2.40.330.10">
    <property type="entry name" value="DNA-binding pseudobarrel domain"/>
    <property type="match status" value="2"/>
</dbReference>
<dbReference type="PANTHER" id="PTHR31920:SF37">
    <property type="entry name" value="B3 DOMAIN-CONTAINING TRANSCRIPTION FACTOR VRN1"/>
    <property type="match status" value="1"/>
</dbReference>
<protein>
    <submittedName>
        <fullName evidence="9">B3 domain-containing transcription factor VRN1</fullName>
    </submittedName>
</protein>
<evidence type="ECO:0000259" key="7">
    <source>
        <dbReference type="PROSITE" id="PS50863"/>
    </source>
</evidence>
<feature type="domain" description="TF-B3" evidence="7">
    <location>
        <begin position="27"/>
        <end position="120"/>
    </location>
</feature>
<dbReference type="GO" id="GO:0005634">
    <property type="term" value="C:nucleus"/>
    <property type="evidence" value="ECO:0007669"/>
    <property type="project" value="UniProtKB-SubCell"/>
</dbReference>
<dbReference type="SUPFAM" id="SSF101936">
    <property type="entry name" value="DNA-binding pseudobarrel domain"/>
    <property type="match status" value="2"/>
</dbReference>
<keyword evidence="4" id="KW-0804">Transcription</keyword>
<evidence type="ECO:0000256" key="3">
    <source>
        <dbReference type="ARBA" id="ARBA00023125"/>
    </source>
</evidence>
<dbReference type="InterPro" id="IPR050655">
    <property type="entry name" value="Plant_B3_domain"/>
</dbReference>
<accession>A0A6P3Z0Y2</accession>
<sequence>MAANQSNRWNSVGSSGNAMKSSYSPSHFFKIISSSTLKDQNLKIPKKFVKKFGNELSAIATITIPSGRSWKLGLQKAEGRILFVDGWQEFVEYHSIGFGYFLVFRYEGFSKFHVCIFDKTATEIDYPSNCLSRADVEPNFDKQGSEDHEEEAADDDDYEILEHQRVGNKRKKLCQRATSLKCKVARGGKNCKFEGQADQVGIGAEDISMGGKVEENEMDCPQDLPSTDEDEPMFFSRFFFCPKTKPMTKESERAMLAARNCKRKHPSFLVLLSKYNLKNYYADVPAEFATKYMQRGSGFIKVEAFNGKKWWLKCRTLNGTASVKRISQGWAAFKNDNNLKEGDVCVFELIKQKGTLLRASVYHAADYADPVKKHL</sequence>
<feature type="compositionally biased region" description="Basic and acidic residues" evidence="6">
    <location>
        <begin position="137"/>
        <end position="146"/>
    </location>
</feature>
<evidence type="ECO:0000256" key="6">
    <source>
        <dbReference type="SAM" id="MobiDB-lite"/>
    </source>
</evidence>
<dbReference type="PROSITE" id="PS50863">
    <property type="entry name" value="B3"/>
    <property type="match status" value="2"/>
</dbReference>
<evidence type="ECO:0000256" key="2">
    <source>
        <dbReference type="ARBA" id="ARBA00023015"/>
    </source>
</evidence>
<dbReference type="GO" id="GO:0003677">
    <property type="term" value="F:DNA binding"/>
    <property type="evidence" value="ECO:0007669"/>
    <property type="project" value="UniProtKB-KW"/>
</dbReference>
<dbReference type="InParanoid" id="A0A6P3Z0Y2"/>
<dbReference type="InterPro" id="IPR003340">
    <property type="entry name" value="B3_DNA-bd"/>
</dbReference>
<evidence type="ECO:0000313" key="8">
    <source>
        <dbReference type="Proteomes" id="UP001652623"/>
    </source>
</evidence>
<proteinExistence type="predicted"/>
<comment type="subcellular location">
    <subcellularLocation>
        <location evidence="1">Nucleus</location>
    </subcellularLocation>
</comment>
<reference evidence="9" key="1">
    <citation type="submission" date="2025-08" db="UniProtKB">
        <authorList>
            <consortium name="RefSeq"/>
        </authorList>
    </citation>
    <scope>IDENTIFICATION</scope>
    <source>
        <tissue evidence="9">Seedling</tissue>
    </source>
</reference>
<feature type="domain" description="TF-B3" evidence="7">
    <location>
        <begin position="267"/>
        <end position="365"/>
    </location>
</feature>
<dbReference type="RefSeq" id="XP_015870343.2">
    <property type="nucleotide sequence ID" value="XM_016014857.4"/>
</dbReference>
<dbReference type="InterPro" id="IPR015300">
    <property type="entry name" value="DNA-bd_pseudobarrel_sf"/>
</dbReference>
<dbReference type="GeneID" id="107407564"/>
<keyword evidence="3" id="KW-0238">DNA-binding</keyword>
<evidence type="ECO:0000256" key="1">
    <source>
        <dbReference type="ARBA" id="ARBA00004123"/>
    </source>
</evidence>
<keyword evidence="2" id="KW-0805">Transcription regulation</keyword>
<evidence type="ECO:0000256" key="5">
    <source>
        <dbReference type="ARBA" id="ARBA00023242"/>
    </source>
</evidence>
<dbReference type="CDD" id="cd10017">
    <property type="entry name" value="B3_DNA"/>
    <property type="match status" value="2"/>
</dbReference>
<gene>
    <name evidence="9" type="primary">LOC107407564</name>
</gene>
<dbReference type="Proteomes" id="UP001652623">
    <property type="component" value="Chromosome 8"/>
</dbReference>
<keyword evidence="5" id="KW-0539">Nucleus</keyword>
<feature type="region of interest" description="Disordered" evidence="6">
    <location>
        <begin position="137"/>
        <end position="156"/>
    </location>
</feature>
<dbReference type="PANTHER" id="PTHR31920">
    <property type="entry name" value="B3 DOMAIN-CONTAINING"/>
    <property type="match status" value="1"/>
</dbReference>
<dbReference type="AlphaFoldDB" id="A0A6P3Z0Y2"/>
<feature type="compositionally biased region" description="Acidic residues" evidence="6">
    <location>
        <begin position="147"/>
        <end position="156"/>
    </location>
</feature>
<keyword evidence="8" id="KW-1185">Reference proteome</keyword>
<evidence type="ECO:0000256" key="4">
    <source>
        <dbReference type="ARBA" id="ARBA00023163"/>
    </source>
</evidence>
<dbReference type="Pfam" id="PF02362">
    <property type="entry name" value="B3"/>
    <property type="match status" value="2"/>
</dbReference>